<dbReference type="InterPro" id="IPR032710">
    <property type="entry name" value="NTF2-like_dom_sf"/>
</dbReference>
<dbReference type="PATRIC" id="fig|261654.4.peg.5285"/>
<dbReference type="OrthoDB" id="2988760at2"/>
<dbReference type="RefSeq" id="WP_091669647.1">
    <property type="nucleotide sequence ID" value="NZ_LT594323.1"/>
</dbReference>
<dbReference type="SUPFAM" id="SSF54427">
    <property type="entry name" value="NTF2-like"/>
    <property type="match status" value="1"/>
</dbReference>
<proteinExistence type="predicted"/>
<protein>
    <recommendedName>
        <fullName evidence="3">SnoaL-like domain-containing protein</fullName>
    </recommendedName>
</protein>
<dbReference type="AlphaFoldDB" id="A0A1A9A5Q4"/>
<evidence type="ECO:0008006" key="3">
    <source>
        <dbReference type="Google" id="ProtNLM"/>
    </source>
</evidence>
<reference evidence="2" key="1">
    <citation type="submission" date="2016-06" db="EMBL/GenBank/DDBJ databases">
        <authorList>
            <person name="Varghese N."/>
            <person name="Submissions Spin"/>
        </authorList>
    </citation>
    <scope>NUCLEOTIDE SEQUENCE [LARGE SCALE GENOMIC DNA]</scope>
    <source>
        <strain evidence="2">DSM 44815</strain>
    </source>
</reference>
<evidence type="ECO:0000313" key="1">
    <source>
        <dbReference type="EMBL" id="SBT51524.1"/>
    </source>
</evidence>
<name>A0A1A9A5Q4_9ACTN</name>
<dbReference type="Proteomes" id="UP000199385">
    <property type="component" value="Chromosome I"/>
</dbReference>
<dbReference type="EMBL" id="LT594323">
    <property type="protein sequence ID" value="SBT51524.1"/>
    <property type="molecule type" value="Genomic_DNA"/>
</dbReference>
<organism evidence="1 2">
    <name type="scientific">Micromonospora auratinigra</name>
    <dbReference type="NCBI Taxonomy" id="261654"/>
    <lineage>
        <taxon>Bacteria</taxon>
        <taxon>Bacillati</taxon>
        <taxon>Actinomycetota</taxon>
        <taxon>Actinomycetes</taxon>
        <taxon>Micromonosporales</taxon>
        <taxon>Micromonosporaceae</taxon>
        <taxon>Micromonospora</taxon>
    </lineage>
</organism>
<dbReference type="Gene3D" id="3.10.450.50">
    <property type="match status" value="1"/>
</dbReference>
<keyword evidence="2" id="KW-1185">Reference proteome</keyword>
<gene>
    <name evidence="1" type="ORF">GA0070611_5216</name>
</gene>
<evidence type="ECO:0000313" key="2">
    <source>
        <dbReference type="Proteomes" id="UP000199385"/>
    </source>
</evidence>
<sequence length="139" mass="15184">MHELLVEAMGAYFRAGSALDVDALDACYDDGFENVRVDRAGRTVVLGKAQFMARFRELRSRGGALASPEDGPTSMPVSTVHGDQASIVVHRVKDGAPVLYTFVWRIADGRPTRLLREFTVEDDLTPLLRAIRAAAPAAR</sequence>
<accession>A0A1A9A5Q4</accession>